<evidence type="ECO:0000259" key="13">
    <source>
        <dbReference type="Pfam" id="PF00763"/>
    </source>
</evidence>
<evidence type="ECO:0000256" key="1">
    <source>
        <dbReference type="ARBA" id="ARBA00004777"/>
    </source>
</evidence>
<reference evidence="15 16" key="1">
    <citation type="journal article" date="1992" name="Int. J. Syst. Bacteriol.">
        <title>Sphingobacterium antarcticus sp. nov. a Psychrotrophic Bacterium from the Soils of Schirmacher Oasis, Antarctica.</title>
        <authorList>
            <person name="Shivaji S."/>
            <person name="Ray M.K."/>
            <person name="Rao N.S."/>
            <person name="Saiserr L."/>
            <person name="Jagannadham M.V."/>
            <person name="Kumar G.S."/>
            <person name="Reddy G."/>
            <person name="Bhargava P.M."/>
        </authorList>
    </citation>
    <scope>NUCLEOTIDE SEQUENCE [LARGE SCALE GENOMIC DNA]</scope>
    <source>
        <strain evidence="15 16">4BY</strain>
    </source>
</reference>
<dbReference type="InterPro" id="IPR046346">
    <property type="entry name" value="Aminoacid_DH-like_N_sf"/>
</dbReference>
<gene>
    <name evidence="12" type="primary">folD</name>
    <name evidence="15" type="ORF">N180_16515</name>
</gene>
<evidence type="ECO:0000256" key="5">
    <source>
        <dbReference type="ARBA" id="ARBA00022755"/>
    </source>
</evidence>
<comment type="catalytic activity">
    <reaction evidence="12">
        <text>(6R)-5,10-methenyltetrahydrofolate + H2O = (6R)-10-formyltetrahydrofolate + H(+)</text>
        <dbReference type="Rhea" id="RHEA:23700"/>
        <dbReference type="ChEBI" id="CHEBI:15377"/>
        <dbReference type="ChEBI" id="CHEBI:15378"/>
        <dbReference type="ChEBI" id="CHEBI:57455"/>
        <dbReference type="ChEBI" id="CHEBI:195366"/>
        <dbReference type="EC" id="3.5.4.9"/>
    </reaction>
</comment>
<keyword evidence="7 12" id="KW-0521">NADP</keyword>
<comment type="caution">
    <text evidence="15">The sequence shown here is derived from an EMBL/GenBank/DDBJ whole genome shotgun (WGS) entry which is preliminary data.</text>
</comment>
<dbReference type="GO" id="GO:0006164">
    <property type="term" value="P:purine nucleotide biosynthetic process"/>
    <property type="evidence" value="ECO:0007669"/>
    <property type="project" value="UniProtKB-KW"/>
</dbReference>
<dbReference type="AlphaFoldDB" id="A0A081PI64"/>
<dbReference type="PRINTS" id="PR00085">
    <property type="entry name" value="THFDHDRGNASE"/>
</dbReference>
<evidence type="ECO:0000256" key="6">
    <source>
        <dbReference type="ARBA" id="ARBA00022801"/>
    </source>
</evidence>
<comment type="function">
    <text evidence="12">Catalyzes the oxidation of 5,10-methylenetetrahydrofolate to 5,10-methenyltetrahydrofolate and then the hydrolysis of 5,10-methenyltetrahydrofolate to 10-formyltetrahydrofolate.</text>
</comment>
<protein>
    <recommendedName>
        <fullName evidence="12">Bifunctional protein FolD</fullName>
    </recommendedName>
    <domain>
        <recommendedName>
            <fullName evidence="12">Methylenetetrahydrofolate dehydrogenase</fullName>
            <ecNumber evidence="12">1.5.1.5</ecNumber>
        </recommendedName>
    </domain>
    <domain>
        <recommendedName>
            <fullName evidence="12">Methenyltetrahydrofolate cyclohydrolase</fullName>
            <ecNumber evidence="12">3.5.4.9</ecNumber>
        </recommendedName>
    </domain>
</protein>
<comment type="pathway">
    <text evidence="1 12">One-carbon metabolism; tetrahydrofolate interconversion.</text>
</comment>
<comment type="similarity">
    <text evidence="12">Belongs to the tetrahydrofolate dehydrogenase/cyclohydrolase family.</text>
</comment>
<dbReference type="InterPro" id="IPR020631">
    <property type="entry name" value="THF_DH/CycHdrlase_NAD-bd_dom"/>
</dbReference>
<dbReference type="eggNOG" id="COG0190">
    <property type="taxonomic scope" value="Bacteria"/>
</dbReference>
<evidence type="ECO:0000256" key="2">
    <source>
        <dbReference type="ARBA" id="ARBA00011738"/>
    </source>
</evidence>
<comment type="caution">
    <text evidence="12">Lacks conserved residue(s) required for the propagation of feature annotation.</text>
</comment>
<dbReference type="FunFam" id="3.40.50.720:FF:000189">
    <property type="entry name" value="Bifunctional protein FolD"/>
    <property type="match status" value="1"/>
</dbReference>
<dbReference type="PANTHER" id="PTHR48099:SF5">
    <property type="entry name" value="C-1-TETRAHYDROFOLATE SYNTHASE, CYTOPLASMIC"/>
    <property type="match status" value="1"/>
</dbReference>
<keyword evidence="3 12" id="KW-0554">One-carbon metabolism</keyword>
<dbReference type="GO" id="GO:0004488">
    <property type="term" value="F:methylenetetrahydrofolate dehydrogenase (NADP+) activity"/>
    <property type="evidence" value="ECO:0007669"/>
    <property type="project" value="UniProtKB-UniRule"/>
</dbReference>
<dbReference type="InterPro" id="IPR020867">
    <property type="entry name" value="THF_DH/CycHdrlase_CS"/>
</dbReference>
<keyword evidence="8 12" id="KW-0560">Oxidoreductase</keyword>
<dbReference type="Gene3D" id="3.40.50.720">
    <property type="entry name" value="NAD(P)-binding Rossmann-like Domain"/>
    <property type="match status" value="1"/>
</dbReference>
<dbReference type="EC" id="1.5.1.5" evidence="12"/>
<evidence type="ECO:0000256" key="11">
    <source>
        <dbReference type="ARBA" id="ARBA00023268"/>
    </source>
</evidence>
<dbReference type="InterPro" id="IPR036291">
    <property type="entry name" value="NAD(P)-bd_dom_sf"/>
</dbReference>
<evidence type="ECO:0000256" key="10">
    <source>
        <dbReference type="ARBA" id="ARBA00023167"/>
    </source>
</evidence>
<dbReference type="SUPFAM" id="SSF53223">
    <property type="entry name" value="Aminoacid dehydrogenase-like, N-terminal domain"/>
    <property type="match status" value="1"/>
</dbReference>
<dbReference type="PROSITE" id="PS00766">
    <property type="entry name" value="THF_DHG_CYH_1"/>
    <property type="match status" value="1"/>
</dbReference>
<keyword evidence="10 12" id="KW-0486">Methionine biosynthesis</keyword>
<keyword evidence="5 12" id="KW-0658">Purine biosynthesis</keyword>
<keyword evidence="4 12" id="KW-0028">Amino-acid biosynthesis</keyword>
<keyword evidence="6 12" id="KW-0378">Hydrolase</keyword>
<evidence type="ECO:0000256" key="4">
    <source>
        <dbReference type="ARBA" id="ARBA00022605"/>
    </source>
</evidence>
<dbReference type="RefSeq" id="WP_037439912.1">
    <property type="nucleotide sequence ID" value="NZ_JNFF01000043.1"/>
</dbReference>
<keyword evidence="16" id="KW-1185">Reference proteome</keyword>
<keyword evidence="9 12" id="KW-0368">Histidine biosynthesis</keyword>
<feature type="binding site" evidence="12">
    <location>
        <position position="234"/>
    </location>
    <ligand>
        <name>NADP(+)</name>
        <dbReference type="ChEBI" id="CHEBI:58349"/>
    </ligand>
</feature>
<evidence type="ECO:0000256" key="7">
    <source>
        <dbReference type="ARBA" id="ARBA00022857"/>
    </source>
</evidence>
<dbReference type="Proteomes" id="UP000028007">
    <property type="component" value="Unassembled WGS sequence"/>
</dbReference>
<evidence type="ECO:0000256" key="3">
    <source>
        <dbReference type="ARBA" id="ARBA00022563"/>
    </source>
</evidence>
<dbReference type="PANTHER" id="PTHR48099">
    <property type="entry name" value="C-1-TETRAHYDROFOLATE SYNTHASE, CYTOPLASMIC-RELATED"/>
    <property type="match status" value="1"/>
</dbReference>
<dbReference type="GO" id="GO:0035999">
    <property type="term" value="P:tetrahydrofolate interconversion"/>
    <property type="evidence" value="ECO:0007669"/>
    <property type="project" value="UniProtKB-UniRule"/>
</dbReference>
<dbReference type="Gene3D" id="3.40.50.10860">
    <property type="entry name" value="Leucine Dehydrogenase, chain A, domain 1"/>
    <property type="match status" value="1"/>
</dbReference>
<organism evidence="15 16">
    <name type="scientific">Pedobacter antarcticus 4BY</name>
    <dbReference type="NCBI Taxonomy" id="1358423"/>
    <lineage>
        <taxon>Bacteria</taxon>
        <taxon>Pseudomonadati</taxon>
        <taxon>Bacteroidota</taxon>
        <taxon>Sphingobacteriia</taxon>
        <taxon>Sphingobacteriales</taxon>
        <taxon>Sphingobacteriaceae</taxon>
        <taxon>Pedobacter</taxon>
    </lineage>
</organism>
<feature type="domain" description="Tetrahydrofolate dehydrogenase/cyclohydrolase NAD(P)-binding" evidence="14">
    <location>
        <begin position="138"/>
        <end position="289"/>
    </location>
</feature>
<name>A0A081PI64_9SPHI</name>
<dbReference type="InterPro" id="IPR020630">
    <property type="entry name" value="THF_DH/CycHdrlase_cat_dom"/>
</dbReference>
<dbReference type="EMBL" id="JNFF01000043">
    <property type="protein sequence ID" value="KEQ30387.1"/>
    <property type="molecule type" value="Genomic_DNA"/>
</dbReference>
<dbReference type="InterPro" id="IPR000672">
    <property type="entry name" value="THF_DH/CycHdrlase"/>
</dbReference>
<dbReference type="UniPathway" id="UPA00193"/>
<dbReference type="CDD" id="cd01080">
    <property type="entry name" value="NAD_bind_m-THF_DH_Cyclohyd"/>
    <property type="match status" value="1"/>
</dbReference>
<evidence type="ECO:0000313" key="15">
    <source>
        <dbReference type="EMBL" id="KEQ30387.1"/>
    </source>
</evidence>
<feature type="binding site" evidence="12">
    <location>
        <begin position="164"/>
        <end position="166"/>
    </location>
    <ligand>
        <name>NADP(+)</name>
        <dbReference type="ChEBI" id="CHEBI:58349"/>
    </ligand>
</feature>
<comment type="subunit">
    <text evidence="2 12">Homodimer.</text>
</comment>
<sequence length="293" mass="31548">MQLLDGKFASEKIKEEIAVEAAEFLESTGRQPHLMAILVGNDGGSETYVASKMKNCAKVGFKSSLVHFDNTVTEAELLAKVEEINQDESIDGLIVQLPLPAHIDPEKVTAAIDYRKDVDGFHPVNLGRMMRNLPCFIPATPYGILLLLQAYGIDTAGKHCVVVGRSNIVGSPMSILMARNANPGNCTVTLTHSKTTNLKEIALQGDIIIAAIGRKNFVTADMVKPGAIIIDVGINRETSETTKSGFKLFGDVDFENVAPKASWITPVPGGVGLMTIVGLLKNTLASARKEIYQ</sequence>
<dbReference type="HAMAP" id="MF_01576">
    <property type="entry name" value="THF_DHG_CYH"/>
    <property type="match status" value="1"/>
</dbReference>
<evidence type="ECO:0000256" key="8">
    <source>
        <dbReference type="ARBA" id="ARBA00023002"/>
    </source>
</evidence>
<dbReference type="Pfam" id="PF02882">
    <property type="entry name" value="THF_DHG_CYH_C"/>
    <property type="match status" value="1"/>
</dbReference>
<dbReference type="GO" id="GO:0009086">
    <property type="term" value="P:methionine biosynthetic process"/>
    <property type="evidence" value="ECO:0007669"/>
    <property type="project" value="UniProtKB-KW"/>
</dbReference>
<dbReference type="GO" id="GO:0005829">
    <property type="term" value="C:cytosol"/>
    <property type="evidence" value="ECO:0007669"/>
    <property type="project" value="TreeGrafter"/>
</dbReference>
<feature type="domain" description="Tetrahydrofolate dehydrogenase/cyclohydrolase catalytic" evidence="13">
    <location>
        <begin position="4"/>
        <end position="119"/>
    </location>
</feature>
<dbReference type="SUPFAM" id="SSF51735">
    <property type="entry name" value="NAD(P)-binding Rossmann-fold domains"/>
    <property type="match status" value="1"/>
</dbReference>
<dbReference type="Pfam" id="PF00763">
    <property type="entry name" value="THF_DHG_CYH"/>
    <property type="match status" value="1"/>
</dbReference>
<dbReference type="EC" id="3.5.4.9" evidence="12"/>
<evidence type="ECO:0000259" key="14">
    <source>
        <dbReference type="Pfam" id="PF02882"/>
    </source>
</evidence>
<dbReference type="GO" id="GO:0004477">
    <property type="term" value="F:methenyltetrahydrofolate cyclohydrolase activity"/>
    <property type="evidence" value="ECO:0007669"/>
    <property type="project" value="UniProtKB-UniRule"/>
</dbReference>
<comment type="catalytic activity">
    <reaction evidence="12">
        <text>(6R)-5,10-methylene-5,6,7,8-tetrahydrofolate + NADP(+) = (6R)-5,10-methenyltetrahydrofolate + NADPH</text>
        <dbReference type="Rhea" id="RHEA:22812"/>
        <dbReference type="ChEBI" id="CHEBI:15636"/>
        <dbReference type="ChEBI" id="CHEBI:57455"/>
        <dbReference type="ChEBI" id="CHEBI:57783"/>
        <dbReference type="ChEBI" id="CHEBI:58349"/>
        <dbReference type="EC" id="1.5.1.5"/>
    </reaction>
</comment>
<accession>A0A081PI64</accession>
<evidence type="ECO:0000313" key="16">
    <source>
        <dbReference type="Proteomes" id="UP000028007"/>
    </source>
</evidence>
<dbReference type="GO" id="GO:0000105">
    <property type="term" value="P:L-histidine biosynthetic process"/>
    <property type="evidence" value="ECO:0007669"/>
    <property type="project" value="UniProtKB-KW"/>
</dbReference>
<dbReference type="OrthoDB" id="9803580at2"/>
<keyword evidence="11 12" id="KW-0511">Multifunctional enzyme</keyword>
<proteinExistence type="inferred from homology"/>
<evidence type="ECO:0000256" key="12">
    <source>
        <dbReference type="HAMAP-Rule" id="MF_01576"/>
    </source>
</evidence>
<evidence type="ECO:0000256" key="9">
    <source>
        <dbReference type="ARBA" id="ARBA00023102"/>
    </source>
</evidence>
<dbReference type="FunFam" id="3.40.50.10860:FF:000005">
    <property type="entry name" value="C-1-tetrahydrofolate synthase, cytoplasmic, putative"/>
    <property type="match status" value="1"/>
</dbReference>